<dbReference type="STRING" id="331657.A0A4U0UZ12"/>
<proteinExistence type="predicted"/>
<dbReference type="Proteomes" id="UP000308768">
    <property type="component" value="Unassembled WGS sequence"/>
</dbReference>
<reference evidence="3 4" key="1">
    <citation type="submission" date="2017-03" db="EMBL/GenBank/DDBJ databases">
        <title>Genomes of endolithic fungi from Antarctica.</title>
        <authorList>
            <person name="Coleine C."/>
            <person name="Masonjones S."/>
            <person name="Stajich J.E."/>
        </authorList>
    </citation>
    <scope>NUCLEOTIDE SEQUENCE [LARGE SCALE GENOMIC DNA]</scope>
    <source>
        <strain evidence="3 4">CCFEE 5187</strain>
    </source>
</reference>
<dbReference type="OrthoDB" id="416253at2759"/>
<dbReference type="Pfam" id="PF00248">
    <property type="entry name" value="Aldo_ket_red"/>
    <property type="match status" value="1"/>
</dbReference>
<sequence>MSRDVFPEGMRTVVHVSYACGREHVSPKSLGLDYVDLYLMHWPAAMNPNGPDPGFPQNPDGITDIQQGRSYIETHLDMEKLLHTGKVKAVGVANCSVKFLEDLLPRASVVPAVNQIENHPQLPQYDVEDFCASKGIHLTAYSPLGSSGGPLMSLPTVQNIAAKHGVSAASVPLSYHSTRAWAFRFRKINSSISDRGEPPIRSA</sequence>
<dbReference type="InterPro" id="IPR036812">
    <property type="entry name" value="NAD(P)_OxRdtase_dom_sf"/>
</dbReference>
<accession>A0A4U0UZ12</accession>
<dbReference type="SUPFAM" id="SSF51430">
    <property type="entry name" value="NAD(P)-linked oxidoreductase"/>
    <property type="match status" value="1"/>
</dbReference>
<evidence type="ECO:0000256" key="1">
    <source>
        <dbReference type="ARBA" id="ARBA00023002"/>
    </source>
</evidence>
<keyword evidence="1" id="KW-0560">Oxidoreductase</keyword>
<dbReference type="InterPro" id="IPR020471">
    <property type="entry name" value="AKR"/>
</dbReference>
<dbReference type="EMBL" id="NAJN01003312">
    <property type="protein sequence ID" value="TKA41032.1"/>
    <property type="molecule type" value="Genomic_DNA"/>
</dbReference>
<gene>
    <name evidence="3" type="ORF">B0A49_12619</name>
</gene>
<evidence type="ECO:0000313" key="3">
    <source>
        <dbReference type="EMBL" id="TKA41032.1"/>
    </source>
</evidence>
<dbReference type="GO" id="GO:0016491">
    <property type="term" value="F:oxidoreductase activity"/>
    <property type="evidence" value="ECO:0007669"/>
    <property type="project" value="UniProtKB-KW"/>
</dbReference>
<feature type="domain" description="NADP-dependent oxidoreductase" evidence="2">
    <location>
        <begin position="26"/>
        <end position="176"/>
    </location>
</feature>
<dbReference type="PANTHER" id="PTHR11732">
    <property type="entry name" value="ALDO/KETO REDUCTASE"/>
    <property type="match status" value="1"/>
</dbReference>
<evidence type="ECO:0000313" key="4">
    <source>
        <dbReference type="Proteomes" id="UP000308768"/>
    </source>
</evidence>
<evidence type="ECO:0000259" key="2">
    <source>
        <dbReference type="Pfam" id="PF00248"/>
    </source>
</evidence>
<name>A0A4U0UZ12_9PEZI</name>
<organism evidence="3 4">
    <name type="scientific">Cryomyces minteri</name>
    <dbReference type="NCBI Taxonomy" id="331657"/>
    <lineage>
        <taxon>Eukaryota</taxon>
        <taxon>Fungi</taxon>
        <taxon>Dikarya</taxon>
        <taxon>Ascomycota</taxon>
        <taxon>Pezizomycotina</taxon>
        <taxon>Dothideomycetes</taxon>
        <taxon>Dothideomycetes incertae sedis</taxon>
        <taxon>Cryomyces</taxon>
    </lineage>
</organism>
<dbReference type="Gene3D" id="3.20.20.100">
    <property type="entry name" value="NADP-dependent oxidoreductase domain"/>
    <property type="match status" value="1"/>
</dbReference>
<dbReference type="AlphaFoldDB" id="A0A4U0UZ12"/>
<protein>
    <recommendedName>
        <fullName evidence="2">NADP-dependent oxidoreductase domain-containing protein</fullName>
    </recommendedName>
</protein>
<dbReference type="InterPro" id="IPR023210">
    <property type="entry name" value="NADP_OxRdtase_dom"/>
</dbReference>
<comment type="caution">
    <text evidence="3">The sequence shown here is derived from an EMBL/GenBank/DDBJ whole genome shotgun (WGS) entry which is preliminary data.</text>
</comment>
<keyword evidence="4" id="KW-1185">Reference proteome</keyword>
<dbReference type="PRINTS" id="PR00069">
    <property type="entry name" value="ALDKETRDTASE"/>
</dbReference>